<proteinExistence type="predicted"/>
<dbReference type="GO" id="GO:0016747">
    <property type="term" value="F:acyltransferase activity, transferring groups other than amino-acyl groups"/>
    <property type="evidence" value="ECO:0007669"/>
    <property type="project" value="InterPro"/>
</dbReference>
<dbReference type="AlphaFoldDB" id="A0A9D2EQA9"/>
<name>A0A9D2EQA9_9FIRM</name>
<dbReference type="Proteomes" id="UP000824048">
    <property type="component" value="Unassembled WGS sequence"/>
</dbReference>
<sequence length="260" mass="28599">MIQSVSTPEYRAEFARRIRNKPYFEATMGTHCALFGEHPASGWSFYLLPGTAALALRGGTATLCGQLPAGEAGEEAAEELQGFLRFIQVDRLLSEQHPLEGWQPAESLLLWELPQGNALPLPAAPPAELQLNKQPAMLPVSRLVFPDSEAEQEQFYSLACTAVAHGIGCCRVLMYHHTPVCTVGCYEQSDGESYMAAGVTAPEWRGRGLAGWLIVQLANELAAKRTVRFASAPALQPFYTRLGFLQSGTIQQYTREWEKV</sequence>
<reference evidence="2" key="2">
    <citation type="submission" date="2021-04" db="EMBL/GenBank/DDBJ databases">
        <authorList>
            <person name="Gilroy R."/>
        </authorList>
    </citation>
    <scope>NUCLEOTIDE SEQUENCE</scope>
    <source>
        <strain evidence="2">ChiSxjej1B13-11774</strain>
    </source>
</reference>
<protein>
    <submittedName>
        <fullName evidence="2">GNAT family N-acetyltransferase</fullName>
    </submittedName>
</protein>
<evidence type="ECO:0000313" key="3">
    <source>
        <dbReference type="Proteomes" id="UP000824048"/>
    </source>
</evidence>
<evidence type="ECO:0000259" key="1">
    <source>
        <dbReference type="PROSITE" id="PS51186"/>
    </source>
</evidence>
<reference evidence="2" key="1">
    <citation type="journal article" date="2021" name="PeerJ">
        <title>Extensive microbial diversity within the chicken gut microbiome revealed by metagenomics and culture.</title>
        <authorList>
            <person name="Gilroy R."/>
            <person name="Ravi A."/>
            <person name="Getino M."/>
            <person name="Pursley I."/>
            <person name="Horton D.L."/>
            <person name="Alikhan N.F."/>
            <person name="Baker D."/>
            <person name="Gharbi K."/>
            <person name="Hall N."/>
            <person name="Watson M."/>
            <person name="Adriaenssens E.M."/>
            <person name="Foster-Nyarko E."/>
            <person name="Jarju S."/>
            <person name="Secka A."/>
            <person name="Antonio M."/>
            <person name="Oren A."/>
            <person name="Chaudhuri R.R."/>
            <person name="La Ragione R."/>
            <person name="Hildebrand F."/>
            <person name="Pallen M.J."/>
        </authorList>
    </citation>
    <scope>NUCLEOTIDE SEQUENCE</scope>
    <source>
        <strain evidence="2">ChiSxjej1B13-11774</strain>
    </source>
</reference>
<organism evidence="2 3">
    <name type="scientific">Candidatus Gemmiger excrementigallinarum</name>
    <dbReference type="NCBI Taxonomy" id="2838609"/>
    <lineage>
        <taxon>Bacteria</taxon>
        <taxon>Bacillati</taxon>
        <taxon>Bacillota</taxon>
        <taxon>Clostridia</taxon>
        <taxon>Eubacteriales</taxon>
        <taxon>Gemmiger</taxon>
    </lineage>
</organism>
<evidence type="ECO:0000313" key="2">
    <source>
        <dbReference type="EMBL" id="HIZ41879.1"/>
    </source>
</evidence>
<dbReference type="InterPro" id="IPR016181">
    <property type="entry name" value="Acyl_CoA_acyltransferase"/>
</dbReference>
<accession>A0A9D2EQA9</accession>
<comment type="caution">
    <text evidence="2">The sequence shown here is derived from an EMBL/GenBank/DDBJ whole genome shotgun (WGS) entry which is preliminary data.</text>
</comment>
<gene>
    <name evidence="2" type="ORF">H9811_04875</name>
</gene>
<dbReference type="Gene3D" id="3.40.630.30">
    <property type="match status" value="1"/>
</dbReference>
<dbReference type="InterPro" id="IPR000182">
    <property type="entry name" value="GNAT_dom"/>
</dbReference>
<feature type="domain" description="N-acetyltransferase" evidence="1">
    <location>
        <begin position="119"/>
        <end position="260"/>
    </location>
</feature>
<dbReference type="Pfam" id="PF13508">
    <property type="entry name" value="Acetyltransf_7"/>
    <property type="match status" value="1"/>
</dbReference>
<dbReference type="EMBL" id="DXBP01000031">
    <property type="protein sequence ID" value="HIZ41879.1"/>
    <property type="molecule type" value="Genomic_DNA"/>
</dbReference>
<dbReference type="SUPFAM" id="SSF55729">
    <property type="entry name" value="Acyl-CoA N-acyltransferases (Nat)"/>
    <property type="match status" value="1"/>
</dbReference>
<dbReference type="PROSITE" id="PS51186">
    <property type="entry name" value="GNAT"/>
    <property type="match status" value="1"/>
</dbReference>